<sequence length="473" mass="53090">MAELLHLLPCRHLSAKPWNFTALFSILLRSSYCSVPAQNKREDPQGERAGKWLSLPPFSPSIDSSLISKEIAGQASLEKREPITALKWVRRCCPELPMSLIQKLFRLRQVRKQSTIPKGTIIENNAGEKQIRRVSAKSAISLGDVILLPVSSEKSTNQMGGCSCSDDEINFIRRLELYKDSAMIVINKPPGMSVQGGVGIKYSLDKLATTCLKYNNPEPPRLVHRLDRDSSGVLVLGRTRISTSILHSIFRERTSGAVSHVSENLKIRSRPLQRKYWALVIGTPRDPNGLISAPLAKVVLDDGKSERITIVNDANIEKFTSSNHALTEYRVIRTSIQGYTWLELLPLTGRKHQLRVHCAEVLGTPIIGDYKYGWQSHKKWQPIACSTLSTKYENIPIKKLPFGLELEGGSIDEKQPRLHLHCRQMVLPDISVALKHLQSESSNYNLSKCEKINLVAPLPLHMQISWDILGYDS</sequence>
<dbReference type="EMBL" id="CM037026">
    <property type="protein sequence ID" value="KAH7659890.1"/>
    <property type="molecule type" value="Genomic_DNA"/>
</dbReference>
<accession>A0ACB7UHZ3</accession>
<dbReference type="EC" id="5.4.99.24" evidence="1"/>
<keyword evidence="1" id="KW-0413">Isomerase</keyword>
<gene>
    <name evidence="1" type="ORF">IHE45_16G061900</name>
</gene>
<dbReference type="Proteomes" id="UP000827976">
    <property type="component" value="Chromosome 16"/>
</dbReference>
<name>A0ACB7UHZ3_DIOAL</name>
<protein>
    <submittedName>
        <fullName evidence="1">23S rRNA pseudouridine(955/2504/2580) synthase protein</fullName>
        <ecNumber evidence="1">5.4.99.24</ecNumber>
    </submittedName>
</protein>
<organism evidence="1 2">
    <name type="scientific">Dioscorea alata</name>
    <name type="common">Purple yam</name>
    <dbReference type="NCBI Taxonomy" id="55571"/>
    <lineage>
        <taxon>Eukaryota</taxon>
        <taxon>Viridiplantae</taxon>
        <taxon>Streptophyta</taxon>
        <taxon>Embryophyta</taxon>
        <taxon>Tracheophyta</taxon>
        <taxon>Spermatophyta</taxon>
        <taxon>Magnoliopsida</taxon>
        <taxon>Liliopsida</taxon>
        <taxon>Dioscoreales</taxon>
        <taxon>Dioscoreaceae</taxon>
        <taxon>Dioscorea</taxon>
    </lineage>
</organism>
<evidence type="ECO:0000313" key="1">
    <source>
        <dbReference type="EMBL" id="KAH7659890.1"/>
    </source>
</evidence>
<comment type="caution">
    <text evidence="1">The sequence shown here is derived from an EMBL/GenBank/DDBJ whole genome shotgun (WGS) entry which is preliminary data.</text>
</comment>
<evidence type="ECO:0000313" key="2">
    <source>
        <dbReference type="Proteomes" id="UP000827976"/>
    </source>
</evidence>
<keyword evidence="2" id="KW-1185">Reference proteome</keyword>
<proteinExistence type="predicted"/>
<reference evidence="2" key="1">
    <citation type="journal article" date="2022" name="Nat. Commun.">
        <title>Chromosome evolution and the genetic basis of agronomically important traits in greater yam.</title>
        <authorList>
            <person name="Bredeson J.V."/>
            <person name="Lyons J.B."/>
            <person name="Oniyinde I.O."/>
            <person name="Okereke N.R."/>
            <person name="Kolade O."/>
            <person name="Nnabue I."/>
            <person name="Nwadili C.O."/>
            <person name="Hribova E."/>
            <person name="Parker M."/>
            <person name="Nwogha J."/>
            <person name="Shu S."/>
            <person name="Carlson J."/>
            <person name="Kariba R."/>
            <person name="Muthemba S."/>
            <person name="Knop K."/>
            <person name="Barton G.J."/>
            <person name="Sherwood A.V."/>
            <person name="Lopez-Montes A."/>
            <person name="Asiedu R."/>
            <person name="Jamnadass R."/>
            <person name="Muchugi A."/>
            <person name="Goodstein D."/>
            <person name="Egesi C.N."/>
            <person name="Featherston J."/>
            <person name="Asfaw A."/>
            <person name="Simpson G.G."/>
            <person name="Dolezel J."/>
            <person name="Hendre P.S."/>
            <person name="Van Deynze A."/>
            <person name="Kumar P.L."/>
            <person name="Obidiegwu J.E."/>
            <person name="Bhattacharjee R."/>
            <person name="Rokhsar D.S."/>
        </authorList>
    </citation>
    <scope>NUCLEOTIDE SEQUENCE [LARGE SCALE GENOMIC DNA]</scope>
    <source>
        <strain evidence="2">cv. TDa95/00328</strain>
    </source>
</reference>